<keyword evidence="2" id="KW-1133">Transmembrane helix</keyword>
<dbReference type="EMBL" id="JAUSQZ010000001">
    <property type="protein sequence ID" value="MDP9825785.1"/>
    <property type="molecule type" value="Genomic_DNA"/>
</dbReference>
<proteinExistence type="predicted"/>
<gene>
    <name evidence="3" type="ORF">J2S57_001534</name>
</gene>
<dbReference type="Proteomes" id="UP001235712">
    <property type="component" value="Unassembled WGS sequence"/>
</dbReference>
<keyword evidence="2" id="KW-0472">Membrane</keyword>
<accession>A0ABT9P108</accession>
<keyword evidence="4" id="KW-1185">Reference proteome</keyword>
<evidence type="ECO:0000256" key="2">
    <source>
        <dbReference type="SAM" id="Phobius"/>
    </source>
</evidence>
<protein>
    <submittedName>
        <fullName evidence="3">Uncharacterized protein</fullName>
    </submittedName>
</protein>
<feature type="transmembrane region" description="Helical" evidence="2">
    <location>
        <begin position="126"/>
        <end position="145"/>
    </location>
</feature>
<feature type="transmembrane region" description="Helical" evidence="2">
    <location>
        <begin position="152"/>
        <end position="171"/>
    </location>
</feature>
<name>A0ABT9P108_9ACTN</name>
<organism evidence="3 4">
    <name type="scientific">Kineosporia succinea</name>
    <dbReference type="NCBI Taxonomy" id="84632"/>
    <lineage>
        <taxon>Bacteria</taxon>
        <taxon>Bacillati</taxon>
        <taxon>Actinomycetota</taxon>
        <taxon>Actinomycetes</taxon>
        <taxon>Kineosporiales</taxon>
        <taxon>Kineosporiaceae</taxon>
        <taxon>Kineosporia</taxon>
    </lineage>
</organism>
<evidence type="ECO:0000313" key="3">
    <source>
        <dbReference type="EMBL" id="MDP9825785.1"/>
    </source>
</evidence>
<evidence type="ECO:0000313" key="4">
    <source>
        <dbReference type="Proteomes" id="UP001235712"/>
    </source>
</evidence>
<dbReference type="RefSeq" id="WP_307239920.1">
    <property type="nucleotide sequence ID" value="NZ_JAUSQZ010000001.1"/>
</dbReference>
<keyword evidence="2" id="KW-0812">Transmembrane</keyword>
<sequence>MTTTRREILRGLPRVRIPFQYNESHPQPPTGATGAPVKATRPPANETPPSEPETRSSENTTRPAGKERRTPEPPERPPLDVYLTRFLRGTAVLDLAAGTWLRLVDTGRAPCGTRLCEVATLNGHEHVAGLVALIAAAVLILALPLTAGLTRASIVTATALGGVAVIGLGAVTGVVMVAVLLLSVVVVTLAAVLGVMMGAIRGELTR</sequence>
<comment type="caution">
    <text evidence="3">The sequence shown here is derived from an EMBL/GenBank/DDBJ whole genome shotgun (WGS) entry which is preliminary data.</text>
</comment>
<evidence type="ECO:0000256" key="1">
    <source>
        <dbReference type="SAM" id="MobiDB-lite"/>
    </source>
</evidence>
<feature type="compositionally biased region" description="Basic and acidic residues" evidence="1">
    <location>
        <begin position="64"/>
        <end position="78"/>
    </location>
</feature>
<feature type="region of interest" description="Disordered" evidence="1">
    <location>
        <begin position="1"/>
        <end position="78"/>
    </location>
</feature>
<reference evidence="3 4" key="1">
    <citation type="submission" date="2023-07" db="EMBL/GenBank/DDBJ databases">
        <title>Sequencing the genomes of 1000 actinobacteria strains.</title>
        <authorList>
            <person name="Klenk H.-P."/>
        </authorList>
    </citation>
    <scope>NUCLEOTIDE SEQUENCE [LARGE SCALE GENOMIC DNA]</scope>
    <source>
        <strain evidence="3 4">DSM 44388</strain>
    </source>
</reference>
<feature type="transmembrane region" description="Helical" evidence="2">
    <location>
        <begin position="177"/>
        <end position="200"/>
    </location>
</feature>